<feature type="region of interest" description="Disordered" evidence="2">
    <location>
        <begin position="1"/>
        <end position="24"/>
    </location>
</feature>
<organism evidence="4 5">
    <name type="scientific">Micromonospora olivasterospora</name>
    <dbReference type="NCBI Taxonomy" id="1880"/>
    <lineage>
        <taxon>Bacteria</taxon>
        <taxon>Bacillati</taxon>
        <taxon>Actinomycetota</taxon>
        <taxon>Actinomycetes</taxon>
        <taxon>Micromonosporales</taxon>
        <taxon>Micromonosporaceae</taxon>
        <taxon>Micromonospora</taxon>
    </lineage>
</organism>
<feature type="transmembrane region" description="Helical" evidence="3">
    <location>
        <begin position="96"/>
        <end position="119"/>
    </location>
</feature>
<dbReference type="EMBL" id="VLKE01000002">
    <property type="protein sequence ID" value="TWH62278.1"/>
    <property type="molecule type" value="Genomic_DNA"/>
</dbReference>
<sequence>MTTTTETTSAGVQGEPVPPSDGGAERVEDRIKLIILGGIMIAALAASFTHMKDWTMELMPEGTSDWFGWVNAVISELVPLVATLSLRKRLRQGKPLWSYALVMLLLGAVLSLAAQLSAVGEDAGWSAKFLACLPSLAFLFLSKLVMGDLDSGRKHAEIEAERQRQAAAEAARRAEEVRAARAETAAARRAQAEAEETARVETARSEAETAARVAAETRAVEAETAAQAQAEKQAEIEAATEAEIAAHAQAAAEARKAVEAAEQRAAAAIEAARLAEGRLAEARDAADRAAAARVLAEQTATEQARILTEAAEQAERDYQDALAEARLDARAAHDRAAELDETARALRAQLDEAQRFAERQATARARAEQEAQAIIDARDGLVNELERTRRALARAQEKAETSTSRQPEIVRPAARKSLASVPATLPDNLPEVDKVRPETVALILAARAENPDATQAELAEITKISDRTIRRVLNAVPAEIVGQVLALTSGRVA</sequence>
<evidence type="ECO:0008006" key="6">
    <source>
        <dbReference type="Google" id="ProtNLM"/>
    </source>
</evidence>
<accession>A0A562HUY9</accession>
<name>A0A562HUY9_MICOL</name>
<proteinExistence type="predicted"/>
<dbReference type="RefSeq" id="WP_246141385.1">
    <property type="nucleotide sequence ID" value="NZ_BAAATQ010000102.1"/>
</dbReference>
<keyword evidence="3" id="KW-1133">Transmembrane helix</keyword>
<reference evidence="4 5" key="1">
    <citation type="submission" date="2019-07" db="EMBL/GenBank/DDBJ databases">
        <title>R&amp;d 2014.</title>
        <authorList>
            <person name="Klenk H.-P."/>
        </authorList>
    </citation>
    <scope>NUCLEOTIDE SEQUENCE [LARGE SCALE GENOMIC DNA]</scope>
    <source>
        <strain evidence="4 5">DSM 43868</strain>
    </source>
</reference>
<feature type="transmembrane region" description="Helical" evidence="3">
    <location>
        <begin position="33"/>
        <end position="51"/>
    </location>
</feature>
<comment type="caution">
    <text evidence="4">The sequence shown here is derived from an EMBL/GenBank/DDBJ whole genome shotgun (WGS) entry which is preliminary data.</text>
</comment>
<feature type="compositionally biased region" description="Basic and acidic residues" evidence="2">
    <location>
        <begin position="190"/>
        <end position="205"/>
    </location>
</feature>
<feature type="transmembrane region" description="Helical" evidence="3">
    <location>
        <begin position="66"/>
        <end position="84"/>
    </location>
</feature>
<feature type="region of interest" description="Disordered" evidence="2">
    <location>
        <begin position="393"/>
        <end position="414"/>
    </location>
</feature>
<keyword evidence="1" id="KW-0175">Coiled coil</keyword>
<feature type="compositionally biased region" description="Polar residues" evidence="2">
    <location>
        <begin position="1"/>
        <end position="11"/>
    </location>
</feature>
<evidence type="ECO:0000256" key="3">
    <source>
        <dbReference type="SAM" id="Phobius"/>
    </source>
</evidence>
<protein>
    <recommendedName>
        <fullName evidence="6">DUF2637 domain-containing protein</fullName>
    </recommendedName>
</protein>
<evidence type="ECO:0000313" key="4">
    <source>
        <dbReference type="EMBL" id="TWH62278.1"/>
    </source>
</evidence>
<dbReference type="AlphaFoldDB" id="A0A562HUY9"/>
<keyword evidence="5" id="KW-1185">Reference proteome</keyword>
<evidence type="ECO:0000256" key="1">
    <source>
        <dbReference type="SAM" id="Coils"/>
    </source>
</evidence>
<evidence type="ECO:0000256" key="2">
    <source>
        <dbReference type="SAM" id="MobiDB-lite"/>
    </source>
</evidence>
<feature type="region of interest" description="Disordered" evidence="2">
    <location>
        <begin position="186"/>
        <end position="205"/>
    </location>
</feature>
<evidence type="ECO:0000313" key="5">
    <source>
        <dbReference type="Proteomes" id="UP000319825"/>
    </source>
</evidence>
<dbReference type="Proteomes" id="UP000319825">
    <property type="component" value="Unassembled WGS sequence"/>
</dbReference>
<keyword evidence="3" id="KW-0472">Membrane</keyword>
<keyword evidence="3" id="KW-0812">Transmembrane</keyword>
<gene>
    <name evidence="4" type="ORF">JD77_06329</name>
</gene>
<feature type="coiled-coil region" evidence="1">
    <location>
        <begin position="153"/>
        <end position="180"/>
    </location>
</feature>